<dbReference type="Gene3D" id="3.30.930.10">
    <property type="entry name" value="Bira Bifunctional Protein, Domain 2"/>
    <property type="match status" value="1"/>
</dbReference>
<evidence type="ECO:0000256" key="6">
    <source>
        <dbReference type="ARBA" id="ARBA00022490"/>
    </source>
</evidence>
<comment type="subcellular location">
    <subcellularLocation>
        <location evidence="1 8">Cytoplasm</location>
    </subcellularLocation>
</comment>
<proteinExistence type="inferred from homology"/>
<dbReference type="GO" id="GO:0016757">
    <property type="term" value="F:glycosyltransferase activity"/>
    <property type="evidence" value="ECO:0007669"/>
    <property type="project" value="UniProtKB-KW"/>
</dbReference>
<comment type="subunit">
    <text evidence="4 8">Heteromultimer composed of HisG and HisZ subunits.</text>
</comment>
<evidence type="ECO:0000256" key="7">
    <source>
        <dbReference type="ARBA" id="ARBA00025246"/>
    </source>
</evidence>
<name>A0AA95H8A6_9GAMM</name>
<feature type="binding site" evidence="9">
    <location>
        <position position="113"/>
    </location>
    <ligand>
        <name>L-histidine</name>
        <dbReference type="ChEBI" id="CHEBI:57595"/>
    </ligand>
</feature>
<dbReference type="InterPro" id="IPR004517">
    <property type="entry name" value="HisZ"/>
</dbReference>
<feature type="binding site" evidence="9">
    <location>
        <position position="131"/>
    </location>
    <ligand>
        <name>L-histidine</name>
        <dbReference type="ChEBI" id="CHEBI:57595"/>
    </ligand>
</feature>
<keyword evidence="6 8" id="KW-0963">Cytoplasm</keyword>
<dbReference type="EMBL" id="CP124755">
    <property type="protein sequence ID" value="WGZ92120.1"/>
    <property type="molecule type" value="Genomic_DNA"/>
</dbReference>
<keyword evidence="11" id="KW-0808">Transferase</keyword>
<keyword evidence="8" id="KW-0028">Amino-acid biosynthesis</keyword>
<sequence length="394" mass="43689">MPQTKQYWALPDGISEALPDEAERLETLRRELLDLYATWGYRLVMPPLVEFMESLRTGHGTHLDVQTFKLTDQATGRLMGVRADMTPQIARIDAHKLKTEQPNRLCYIGSVLRTRSFHQGGSRSPLQVGAELFGHAGLDSDFEVIALLLETLNHCQVPNLLLDIGHVGIFRSLAQQANFTATQEQQFYDMLERKSLPDIEAWLADAQLPSDLTGYLQALARLNGDVSVLDQADQLFSQAAPAIREGLTYLRQLVTRLQQAYPNCQIHIDLAEVNGYDYHTGIVYGIYTPGLGREIARGGRYDGIGEAFGRKRPATGFSTDLRSLAQFAPLTRNANSAILAPAEQQPDLEALIKQLRQQGKQVVRALAGQTVNAAALGCNQQIIQQQGQWVLSAI</sequence>
<dbReference type="NCBIfam" id="NF008935">
    <property type="entry name" value="PRK12292.1-1"/>
    <property type="match status" value="1"/>
</dbReference>
<evidence type="ECO:0000256" key="2">
    <source>
        <dbReference type="ARBA" id="ARBA00004667"/>
    </source>
</evidence>
<evidence type="ECO:0000256" key="9">
    <source>
        <dbReference type="PIRSR" id="PIRSR001549-1"/>
    </source>
</evidence>
<evidence type="ECO:0000256" key="8">
    <source>
        <dbReference type="HAMAP-Rule" id="MF_00125"/>
    </source>
</evidence>
<feature type="binding site" evidence="9">
    <location>
        <begin position="84"/>
        <end position="86"/>
    </location>
    <ligand>
        <name>L-histidine</name>
        <dbReference type="ChEBI" id="CHEBI:57595"/>
    </ligand>
</feature>
<accession>A0AA95H8A6</accession>
<dbReference type="PIRSF" id="PIRSF001549">
    <property type="entry name" value="His-tRNA_synth"/>
    <property type="match status" value="1"/>
</dbReference>
<evidence type="ECO:0000256" key="5">
    <source>
        <dbReference type="ARBA" id="ARBA00020397"/>
    </source>
</evidence>
<protein>
    <recommendedName>
        <fullName evidence="5 8">ATP phosphoribosyltransferase regulatory subunit</fullName>
    </recommendedName>
</protein>
<feature type="domain" description="Class II Histidinyl-tRNA synthetase (HisRS)-like catalytic core" evidence="10">
    <location>
        <begin position="13"/>
        <end position="324"/>
    </location>
</feature>
<comment type="function">
    <text evidence="7 8">Required for the first step of histidine biosynthesis. May allow the feedback regulation of ATP phosphoribosyltransferase activity by histidine.</text>
</comment>
<dbReference type="AlphaFoldDB" id="A0AA95H8A6"/>
<keyword evidence="11" id="KW-0328">Glycosyltransferase</keyword>
<evidence type="ECO:0000256" key="3">
    <source>
        <dbReference type="ARBA" id="ARBA00005539"/>
    </source>
</evidence>
<dbReference type="KEGG" id="tdu:QJT80_06470"/>
<feature type="binding site" evidence="9">
    <location>
        <position position="127"/>
    </location>
    <ligand>
        <name>L-histidine</name>
        <dbReference type="ChEBI" id="CHEBI:57595"/>
    </ligand>
</feature>
<dbReference type="HAMAP" id="MF_00125">
    <property type="entry name" value="HisZ"/>
    <property type="match status" value="1"/>
</dbReference>
<dbReference type="PANTHER" id="PTHR43707">
    <property type="entry name" value="HISTIDYL-TRNA SYNTHETASE"/>
    <property type="match status" value="1"/>
</dbReference>
<reference evidence="11" key="2">
    <citation type="submission" date="2023-04" db="EMBL/GenBank/DDBJ databases">
        <authorList>
            <person name="Beletskiy A.V."/>
            <person name="Mardanov A.V."/>
            <person name="Ravin N.V."/>
        </authorList>
    </citation>
    <scope>NUCLEOTIDE SEQUENCE</scope>
    <source>
        <strain evidence="11">GKL-01</strain>
    </source>
</reference>
<dbReference type="InterPro" id="IPR041715">
    <property type="entry name" value="HisRS-like_core"/>
</dbReference>
<dbReference type="NCBIfam" id="NF009086">
    <property type="entry name" value="PRK12421.1"/>
    <property type="match status" value="1"/>
</dbReference>
<organism evidence="11">
    <name type="scientific">Candidatus Thiocaldithrix dubininis</name>
    <dbReference type="NCBI Taxonomy" id="3080823"/>
    <lineage>
        <taxon>Bacteria</taxon>
        <taxon>Pseudomonadati</taxon>
        <taxon>Pseudomonadota</taxon>
        <taxon>Gammaproteobacteria</taxon>
        <taxon>Thiotrichales</taxon>
        <taxon>Thiotrichaceae</taxon>
        <taxon>Candidatus Thiocaldithrix</taxon>
    </lineage>
</organism>
<evidence type="ECO:0000256" key="1">
    <source>
        <dbReference type="ARBA" id="ARBA00004496"/>
    </source>
</evidence>
<dbReference type="CDD" id="cd00773">
    <property type="entry name" value="HisRS-like_core"/>
    <property type="match status" value="1"/>
</dbReference>
<evidence type="ECO:0000313" key="11">
    <source>
        <dbReference type="EMBL" id="WGZ92120.1"/>
    </source>
</evidence>
<dbReference type="Proteomes" id="UP001300672">
    <property type="component" value="Chromosome"/>
</dbReference>
<dbReference type="SUPFAM" id="SSF55681">
    <property type="entry name" value="Class II aaRS and biotin synthetases"/>
    <property type="match status" value="1"/>
</dbReference>
<comment type="pathway">
    <text evidence="2 8">Amino-acid biosynthesis; L-histidine biosynthesis; L-histidine from 5-phospho-alpha-D-ribose 1-diphosphate: step 1/9.</text>
</comment>
<evidence type="ECO:0000259" key="10">
    <source>
        <dbReference type="Pfam" id="PF13393"/>
    </source>
</evidence>
<dbReference type="NCBIfam" id="TIGR00443">
    <property type="entry name" value="hisZ_biosyn_reg"/>
    <property type="match status" value="1"/>
</dbReference>
<dbReference type="PANTHER" id="PTHR43707:SF1">
    <property type="entry name" value="HISTIDINE--TRNA LIGASE, MITOCHONDRIAL-RELATED"/>
    <property type="match status" value="1"/>
</dbReference>
<comment type="similarity">
    <text evidence="3 8">Belongs to the class-II aminoacyl-tRNA synthetase family. HisZ subfamily.</text>
</comment>
<dbReference type="GO" id="GO:0004821">
    <property type="term" value="F:histidine-tRNA ligase activity"/>
    <property type="evidence" value="ECO:0007669"/>
    <property type="project" value="TreeGrafter"/>
</dbReference>
<reference evidence="11" key="1">
    <citation type="journal article" date="2023" name="Int. J. Mol. Sci.">
        <title>Metagenomics Revealed a New Genus 'Candidatus Thiocaldithrix dubininis' gen. nov., sp. nov. and a New Species 'Candidatus Thiothrix putei' sp. nov. in the Family Thiotrichaceae, Some Members of Which Have Traits of Both Na+- and H+-Motive Energetics.</title>
        <authorList>
            <person name="Ravin N.V."/>
            <person name="Muntyan M.S."/>
            <person name="Smolyakov D.D."/>
            <person name="Rudenko T.S."/>
            <person name="Beletsky A.V."/>
            <person name="Mardanov A.V."/>
            <person name="Grabovich M.Y."/>
        </authorList>
    </citation>
    <scope>NUCLEOTIDE SEQUENCE</scope>
    <source>
        <strain evidence="11">GKL-01</strain>
    </source>
</reference>
<gene>
    <name evidence="8" type="primary">hisZ</name>
    <name evidence="11" type="ORF">QJT80_06470</name>
</gene>
<keyword evidence="8" id="KW-0368">Histidine biosynthesis</keyword>
<dbReference type="GO" id="GO:0005737">
    <property type="term" value="C:cytoplasm"/>
    <property type="evidence" value="ECO:0007669"/>
    <property type="project" value="UniProtKB-SubCell"/>
</dbReference>
<evidence type="ECO:0000256" key="4">
    <source>
        <dbReference type="ARBA" id="ARBA00011496"/>
    </source>
</evidence>
<comment type="miscellaneous">
    <text evidence="8">This function is generally fulfilled by the C-terminal part of HisG, which is missing in some bacteria such as this one.</text>
</comment>
<dbReference type="InterPro" id="IPR004516">
    <property type="entry name" value="HisRS/HisZ"/>
</dbReference>
<dbReference type="GO" id="GO:0000105">
    <property type="term" value="P:L-histidine biosynthetic process"/>
    <property type="evidence" value="ECO:0007669"/>
    <property type="project" value="UniProtKB-UniRule"/>
</dbReference>
<dbReference type="GO" id="GO:0006427">
    <property type="term" value="P:histidyl-tRNA aminoacylation"/>
    <property type="evidence" value="ECO:0007669"/>
    <property type="project" value="TreeGrafter"/>
</dbReference>
<dbReference type="Pfam" id="PF13393">
    <property type="entry name" value="tRNA-synt_His"/>
    <property type="match status" value="1"/>
</dbReference>
<dbReference type="InterPro" id="IPR045864">
    <property type="entry name" value="aa-tRNA-synth_II/BPL/LPL"/>
</dbReference>